<dbReference type="OrthoDB" id="3939417at2759"/>
<evidence type="ECO:0000256" key="1">
    <source>
        <dbReference type="SAM" id="Phobius"/>
    </source>
</evidence>
<evidence type="ECO:0000313" key="3">
    <source>
        <dbReference type="EMBL" id="UJO22828.1"/>
    </source>
</evidence>
<dbReference type="AlphaFoldDB" id="A0A9Q8PHZ9"/>
<dbReference type="KEGG" id="ffu:CLAFUR5_11739"/>
<dbReference type="EMBL" id="CP090172">
    <property type="protein sequence ID" value="UJO22828.1"/>
    <property type="molecule type" value="Genomic_DNA"/>
</dbReference>
<dbReference type="GeneID" id="71991617"/>
<name>A0A9Q8PHZ9_PASFU</name>
<evidence type="ECO:0000256" key="2">
    <source>
        <dbReference type="SAM" id="SignalP"/>
    </source>
</evidence>
<evidence type="ECO:0000313" key="4">
    <source>
        <dbReference type="Proteomes" id="UP000756132"/>
    </source>
</evidence>
<dbReference type="RefSeq" id="XP_047767194.1">
    <property type="nucleotide sequence ID" value="XM_047910887.1"/>
</dbReference>
<keyword evidence="1" id="KW-0472">Membrane</keyword>
<keyword evidence="4" id="KW-1185">Reference proteome</keyword>
<reference evidence="3" key="1">
    <citation type="submission" date="2021-12" db="EMBL/GenBank/DDBJ databases">
        <authorList>
            <person name="Zaccaron A."/>
            <person name="Stergiopoulos I."/>
        </authorList>
    </citation>
    <scope>NUCLEOTIDE SEQUENCE</scope>
    <source>
        <strain evidence="3">Race5_Kim</strain>
    </source>
</reference>
<keyword evidence="1" id="KW-1133">Transmembrane helix</keyword>
<proteinExistence type="predicted"/>
<gene>
    <name evidence="3" type="ORF">CLAFUR5_11739</name>
</gene>
<reference evidence="3" key="2">
    <citation type="journal article" date="2022" name="Microb. Genom.">
        <title>A chromosome-scale genome assembly of the tomato pathogen Cladosporium fulvum reveals a compartmentalized genome architecture and the presence of a dispensable chromosome.</title>
        <authorList>
            <person name="Zaccaron A.Z."/>
            <person name="Chen L.H."/>
            <person name="Samaras A."/>
            <person name="Stergiopoulos I."/>
        </authorList>
    </citation>
    <scope>NUCLEOTIDE SEQUENCE</scope>
    <source>
        <strain evidence="3">Race5_Kim</strain>
    </source>
</reference>
<keyword evidence="2" id="KW-0732">Signal</keyword>
<organism evidence="3 4">
    <name type="scientific">Passalora fulva</name>
    <name type="common">Tomato leaf mold</name>
    <name type="synonym">Cladosporium fulvum</name>
    <dbReference type="NCBI Taxonomy" id="5499"/>
    <lineage>
        <taxon>Eukaryota</taxon>
        <taxon>Fungi</taxon>
        <taxon>Dikarya</taxon>
        <taxon>Ascomycota</taxon>
        <taxon>Pezizomycotina</taxon>
        <taxon>Dothideomycetes</taxon>
        <taxon>Dothideomycetidae</taxon>
        <taxon>Mycosphaerellales</taxon>
        <taxon>Mycosphaerellaceae</taxon>
        <taxon>Fulvia</taxon>
    </lineage>
</organism>
<feature type="transmembrane region" description="Helical" evidence="1">
    <location>
        <begin position="152"/>
        <end position="170"/>
    </location>
</feature>
<dbReference type="Proteomes" id="UP000756132">
    <property type="component" value="Chromosome 10"/>
</dbReference>
<sequence>MLRPSPLFNLALNLLFASTAICQTSTAILTTTETASVAIGGPCADFVGACVVYGAPGAVPCTTTVYAGNSPPPTTTTKFTYAPAESGVASACDGYTGACIVYGTDTMGSEVYTSTVYGGDAQSSSIRNADGYIGPKGSGDGYIGAAARVGMGLLRALACFLVCSAVLVFFM</sequence>
<accession>A0A9Q8PHZ9</accession>
<feature type="chain" id="PRO_5040256450" evidence="2">
    <location>
        <begin position="23"/>
        <end position="171"/>
    </location>
</feature>
<protein>
    <submittedName>
        <fullName evidence="3">Uncharacterized protein</fullName>
    </submittedName>
</protein>
<keyword evidence="1" id="KW-0812">Transmembrane</keyword>
<feature type="signal peptide" evidence="2">
    <location>
        <begin position="1"/>
        <end position="22"/>
    </location>
</feature>